<keyword evidence="1" id="KW-0472">Membrane</keyword>
<dbReference type="Proteomes" id="UP000692954">
    <property type="component" value="Unassembled WGS sequence"/>
</dbReference>
<evidence type="ECO:0000313" key="2">
    <source>
        <dbReference type="EMBL" id="CAD8108653.1"/>
    </source>
</evidence>
<gene>
    <name evidence="2" type="ORF">PSON_ATCC_30995.1.T0910181</name>
</gene>
<name>A0A8S1Q1H5_9CILI</name>
<keyword evidence="1" id="KW-1133">Transmembrane helix</keyword>
<evidence type="ECO:0000313" key="3">
    <source>
        <dbReference type="Proteomes" id="UP000692954"/>
    </source>
</evidence>
<feature type="transmembrane region" description="Helical" evidence="1">
    <location>
        <begin position="26"/>
        <end position="50"/>
    </location>
</feature>
<accession>A0A8S1Q1H5</accession>
<protein>
    <recommendedName>
        <fullName evidence="4">Transmembrane protein</fullName>
    </recommendedName>
</protein>
<organism evidence="2 3">
    <name type="scientific">Paramecium sonneborni</name>
    <dbReference type="NCBI Taxonomy" id="65129"/>
    <lineage>
        <taxon>Eukaryota</taxon>
        <taxon>Sar</taxon>
        <taxon>Alveolata</taxon>
        <taxon>Ciliophora</taxon>
        <taxon>Intramacronucleata</taxon>
        <taxon>Oligohymenophorea</taxon>
        <taxon>Peniculida</taxon>
        <taxon>Parameciidae</taxon>
        <taxon>Paramecium</taxon>
    </lineage>
</organism>
<comment type="caution">
    <text evidence="2">The sequence shown here is derived from an EMBL/GenBank/DDBJ whole genome shotgun (WGS) entry which is preliminary data.</text>
</comment>
<dbReference type="AlphaFoldDB" id="A0A8S1Q1H5"/>
<sequence length="334" mass="40042">MIKIALEFGVDIQIQVIFNKLVKLEYLIVVAFIFLVYKIVLLMNYIFYLINKEIFLNFNSRLKQFKQEIFINDAFYESTWYFQGILKIPEENIIYMALYKQWIQIFVKQIQFEFLSEENNYKLIIGGDLKVSQNSPLFTFENRLLSYFPGDIEYISEGQLQEYDYFYLVEIHNNNECVCQSNQRTRIEDVLIEKKGLYEFISQESNCQEFLLSGWIKIQDIIQIEEELNYQLIRLSGNFQNLRLIDAYLCAFQLFYKLSSLRNQIIITTYSYTFPSVNMNFSNNPYLKTQTYRGLGYQIMAQYQYKTLFLFQQNYTKAFSKKNSISIQMQCNQV</sequence>
<evidence type="ECO:0008006" key="4">
    <source>
        <dbReference type="Google" id="ProtNLM"/>
    </source>
</evidence>
<reference evidence="2" key="1">
    <citation type="submission" date="2021-01" db="EMBL/GenBank/DDBJ databases">
        <authorList>
            <consortium name="Genoscope - CEA"/>
            <person name="William W."/>
        </authorList>
    </citation>
    <scope>NUCLEOTIDE SEQUENCE</scope>
</reference>
<keyword evidence="3" id="KW-1185">Reference proteome</keyword>
<evidence type="ECO:0000256" key="1">
    <source>
        <dbReference type="SAM" id="Phobius"/>
    </source>
</evidence>
<proteinExistence type="predicted"/>
<dbReference type="EMBL" id="CAJJDN010000091">
    <property type="protein sequence ID" value="CAD8108653.1"/>
    <property type="molecule type" value="Genomic_DNA"/>
</dbReference>
<keyword evidence="1" id="KW-0812">Transmembrane</keyword>